<protein>
    <submittedName>
        <fullName evidence="2">Uncharacterized protein</fullName>
    </submittedName>
</protein>
<gene>
    <name evidence="2" type="ORF">ElyMa_001662800</name>
</gene>
<dbReference type="EMBL" id="BMAT01003379">
    <property type="protein sequence ID" value="GFS24398.1"/>
    <property type="molecule type" value="Genomic_DNA"/>
</dbReference>
<proteinExistence type="predicted"/>
<keyword evidence="3" id="KW-1185">Reference proteome</keyword>
<evidence type="ECO:0000256" key="1">
    <source>
        <dbReference type="SAM" id="MobiDB-lite"/>
    </source>
</evidence>
<reference evidence="2 3" key="1">
    <citation type="journal article" date="2021" name="Elife">
        <title>Chloroplast acquisition without the gene transfer in kleptoplastic sea slugs, Plakobranchus ocellatus.</title>
        <authorList>
            <person name="Maeda T."/>
            <person name="Takahashi S."/>
            <person name="Yoshida T."/>
            <person name="Shimamura S."/>
            <person name="Takaki Y."/>
            <person name="Nagai Y."/>
            <person name="Toyoda A."/>
            <person name="Suzuki Y."/>
            <person name="Arimoto A."/>
            <person name="Ishii H."/>
            <person name="Satoh N."/>
            <person name="Nishiyama T."/>
            <person name="Hasebe M."/>
            <person name="Maruyama T."/>
            <person name="Minagawa J."/>
            <person name="Obokata J."/>
            <person name="Shigenobu S."/>
        </authorList>
    </citation>
    <scope>NUCLEOTIDE SEQUENCE [LARGE SCALE GENOMIC DNA]</scope>
</reference>
<feature type="region of interest" description="Disordered" evidence="1">
    <location>
        <begin position="1"/>
        <end position="95"/>
    </location>
</feature>
<feature type="compositionally biased region" description="Basic and acidic residues" evidence="1">
    <location>
        <begin position="27"/>
        <end position="36"/>
    </location>
</feature>
<accession>A0AAV4JRR4</accession>
<sequence length="258" mass="28574">MSKRSLVSPAEVDGHQRVKSKSRTRLKRLEMKEKHGMSSGSDAVKAIRGSNNEAGQGWISPLSNPETVTARHVDSLNESPLNASHDHDDDPENDEFAGLRFCSQDDGLNQSVDGDSQCEVRWDCYSPQTVKELKKLRGQYNAEGVKQIVANFNDAHVKPQESSVLKLLPFPGPGPSAPFKEFKPSHRLTRASTKKPRRVTTKKAVQEMILLLQNKISNKEKETQLPKVLGGHSGGKQTLPRLGVELRTCHIVVNCHAD</sequence>
<evidence type="ECO:0000313" key="3">
    <source>
        <dbReference type="Proteomes" id="UP000762676"/>
    </source>
</evidence>
<organism evidence="2 3">
    <name type="scientific">Elysia marginata</name>
    <dbReference type="NCBI Taxonomy" id="1093978"/>
    <lineage>
        <taxon>Eukaryota</taxon>
        <taxon>Metazoa</taxon>
        <taxon>Spiralia</taxon>
        <taxon>Lophotrochozoa</taxon>
        <taxon>Mollusca</taxon>
        <taxon>Gastropoda</taxon>
        <taxon>Heterobranchia</taxon>
        <taxon>Euthyneura</taxon>
        <taxon>Panpulmonata</taxon>
        <taxon>Sacoglossa</taxon>
        <taxon>Placobranchoidea</taxon>
        <taxon>Plakobranchidae</taxon>
        <taxon>Elysia</taxon>
    </lineage>
</organism>
<comment type="caution">
    <text evidence="2">The sequence shown here is derived from an EMBL/GenBank/DDBJ whole genome shotgun (WGS) entry which is preliminary data.</text>
</comment>
<name>A0AAV4JRR4_9GAST</name>
<dbReference type="AlphaFoldDB" id="A0AAV4JRR4"/>
<dbReference type="Proteomes" id="UP000762676">
    <property type="component" value="Unassembled WGS sequence"/>
</dbReference>
<feature type="compositionally biased region" description="Basic residues" evidence="1">
    <location>
        <begin position="17"/>
        <end position="26"/>
    </location>
</feature>
<evidence type="ECO:0000313" key="2">
    <source>
        <dbReference type="EMBL" id="GFS24398.1"/>
    </source>
</evidence>